<gene>
    <name evidence="2" type="ORF">ASU35_07635</name>
</gene>
<evidence type="ECO:0000313" key="2">
    <source>
        <dbReference type="EMBL" id="KSV59865.1"/>
    </source>
</evidence>
<evidence type="ECO:0000259" key="1">
    <source>
        <dbReference type="Pfam" id="PF00535"/>
    </source>
</evidence>
<dbReference type="GO" id="GO:0016758">
    <property type="term" value="F:hexosyltransferase activity"/>
    <property type="evidence" value="ECO:0007669"/>
    <property type="project" value="UniProtKB-ARBA"/>
</dbReference>
<keyword evidence="3" id="KW-1185">Reference proteome</keyword>
<dbReference type="InterPro" id="IPR001173">
    <property type="entry name" value="Glyco_trans_2-like"/>
</dbReference>
<dbReference type="AlphaFoldDB" id="A0A0V8QIE6"/>
<protein>
    <recommendedName>
        <fullName evidence="1">Glycosyltransferase 2-like domain-containing protein</fullName>
    </recommendedName>
</protein>
<accession>A0A0V8QIE6</accession>
<dbReference type="EMBL" id="LNAM01000079">
    <property type="protein sequence ID" value="KSV59865.1"/>
    <property type="molecule type" value="Genomic_DNA"/>
</dbReference>
<dbReference type="Gene3D" id="3.90.550.10">
    <property type="entry name" value="Spore Coat Polysaccharide Biosynthesis Protein SpsA, Chain A"/>
    <property type="match status" value="1"/>
</dbReference>
<dbReference type="Proteomes" id="UP000054874">
    <property type="component" value="Unassembled WGS sequence"/>
</dbReference>
<sequence length="310" mass="35305">MKQLNEITIIMAAYNGEAYVEEQIRSILNGGFKDFVIHVYDDGSTDGTRDILRRLSLEYTDKVCFFANKKNKGVIRNFMEGAYIADSPYVMFCDQDDVWLPDKLSKTLQKMKELESRKGTKVPLTVFTDAKVVDKELEEIHPSFHGSSHLDTAKTDLPHLLMENKLIGCTMMINAAMAKRLSIVPEGLRMHDWWIGLISAALGEITYLPEATLLYRQHEKNVVGIKSFANYVSNRLFALGRQRLALKQTEEQAEAFLEIFASELSGKNKTILEAFVAMKTAGFLKKRYLLIKYGFWKTGLLRNIGVFLLI</sequence>
<evidence type="ECO:0000313" key="3">
    <source>
        <dbReference type="Proteomes" id="UP000054874"/>
    </source>
</evidence>
<dbReference type="SUPFAM" id="SSF53448">
    <property type="entry name" value="Nucleotide-diphospho-sugar transferases"/>
    <property type="match status" value="1"/>
</dbReference>
<dbReference type="Pfam" id="PF00535">
    <property type="entry name" value="Glycos_transf_2"/>
    <property type="match status" value="1"/>
</dbReference>
<comment type="caution">
    <text evidence="2">The sequence shown here is derived from an EMBL/GenBank/DDBJ whole genome shotgun (WGS) entry which is preliminary data.</text>
</comment>
<reference evidence="2 3" key="1">
    <citation type="submission" date="2015-11" db="EMBL/GenBank/DDBJ databases">
        <title>Butyribacter intestini gen. nov., sp. nov., a butyric acid-producing bacterium of the family Lachnospiraceae isolated from the human faeces.</title>
        <authorList>
            <person name="Zou Y."/>
            <person name="Xue W."/>
            <person name="Luo G."/>
            <person name="Lv M."/>
        </authorList>
    </citation>
    <scope>NUCLEOTIDE SEQUENCE [LARGE SCALE GENOMIC DNA]</scope>
    <source>
        <strain evidence="2 3">ACET-33324</strain>
    </source>
</reference>
<feature type="domain" description="Glycosyltransferase 2-like" evidence="1">
    <location>
        <begin position="8"/>
        <end position="114"/>
    </location>
</feature>
<organism evidence="2 3">
    <name type="scientific">Acetivibrio ethanolgignens</name>
    <dbReference type="NCBI Taxonomy" id="290052"/>
    <lineage>
        <taxon>Bacteria</taxon>
        <taxon>Bacillati</taxon>
        <taxon>Bacillota</taxon>
        <taxon>Clostridia</taxon>
        <taxon>Eubacteriales</taxon>
        <taxon>Oscillospiraceae</taxon>
        <taxon>Acetivibrio</taxon>
    </lineage>
</organism>
<dbReference type="OrthoDB" id="9802649at2"/>
<dbReference type="RefSeq" id="WP_058351912.1">
    <property type="nucleotide sequence ID" value="NZ_CABMMD010000079.1"/>
</dbReference>
<dbReference type="PANTHER" id="PTHR22916:SF3">
    <property type="entry name" value="UDP-GLCNAC:BETAGAL BETA-1,3-N-ACETYLGLUCOSAMINYLTRANSFERASE-LIKE PROTEIN 1"/>
    <property type="match status" value="1"/>
</dbReference>
<dbReference type="STRING" id="290052.ASU35_07635"/>
<dbReference type="CDD" id="cd04196">
    <property type="entry name" value="GT_2_like_d"/>
    <property type="match status" value="1"/>
</dbReference>
<dbReference type="InterPro" id="IPR029044">
    <property type="entry name" value="Nucleotide-diphossugar_trans"/>
</dbReference>
<name>A0A0V8QIE6_9FIRM</name>
<proteinExistence type="predicted"/>
<dbReference type="PANTHER" id="PTHR22916">
    <property type="entry name" value="GLYCOSYLTRANSFERASE"/>
    <property type="match status" value="1"/>
</dbReference>